<dbReference type="EMBL" id="JARBHB010000003">
    <property type="protein sequence ID" value="KAJ8889159.1"/>
    <property type="molecule type" value="Genomic_DNA"/>
</dbReference>
<evidence type="ECO:0000313" key="1">
    <source>
        <dbReference type="EMBL" id="KAJ8889159.1"/>
    </source>
</evidence>
<gene>
    <name evidence="1" type="ORF">PR048_008653</name>
</gene>
<comment type="caution">
    <text evidence="1">The sequence shown here is derived from an EMBL/GenBank/DDBJ whole genome shotgun (WGS) entry which is preliminary data.</text>
</comment>
<dbReference type="Proteomes" id="UP001159363">
    <property type="component" value="Chromosome 3"/>
</dbReference>
<name>A0ABQ9HXQ9_9NEOP</name>
<protein>
    <submittedName>
        <fullName evidence="1">Uncharacterized protein</fullName>
    </submittedName>
</protein>
<sequence length="42" mass="4818">MMTPRMLLFISTKLNLAFIEASFKNGKNSKRTKSHTAIEDVF</sequence>
<keyword evidence="2" id="KW-1185">Reference proteome</keyword>
<evidence type="ECO:0000313" key="2">
    <source>
        <dbReference type="Proteomes" id="UP001159363"/>
    </source>
</evidence>
<organism evidence="1 2">
    <name type="scientific">Dryococelus australis</name>
    <dbReference type="NCBI Taxonomy" id="614101"/>
    <lineage>
        <taxon>Eukaryota</taxon>
        <taxon>Metazoa</taxon>
        <taxon>Ecdysozoa</taxon>
        <taxon>Arthropoda</taxon>
        <taxon>Hexapoda</taxon>
        <taxon>Insecta</taxon>
        <taxon>Pterygota</taxon>
        <taxon>Neoptera</taxon>
        <taxon>Polyneoptera</taxon>
        <taxon>Phasmatodea</taxon>
        <taxon>Verophasmatodea</taxon>
        <taxon>Anareolatae</taxon>
        <taxon>Phasmatidae</taxon>
        <taxon>Eurycanthinae</taxon>
        <taxon>Dryococelus</taxon>
    </lineage>
</organism>
<reference evidence="1 2" key="1">
    <citation type="submission" date="2023-02" db="EMBL/GenBank/DDBJ databases">
        <title>LHISI_Scaffold_Assembly.</title>
        <authorList>
            <person name="Stuart O.P."/>
            <person name="Cleave R."/>
            <person name="Magrath M.J.L."/>
            <person name="Mikheyev A.S."/>
        </authorList>
    </citation>
    <scope>NUCLEOTIDE SEQUENCE [LARGE SCALE GENOMIC DNA]</scope>
    <source>
        <strain evidence="1">Daus_M_001</strain>
        <tissue evidence="1">Leg muscle</tissue>
    </source>
</reference>
<accession>A0ABQ9HXQ9</accession>
<proteinExistence type="predicted"/>